<keyword evidence="3" id="KW-1185">Reference proteome</keyword>
<dbReference type="EMBL" id="JAHYIQ010000001">
    <property type="protein sequence ID" value="KAK1137690.1"/>
    <property type="molecule type" value="Genomic_DNA"/>
</dbReference>
<evidence type="ECO:0000313" key="3">
    <source>
        <dbReference type="Proteomes" id="UP001177670"/>
    </source>
</evidence>
<accession>A0AA40KYE8</accession>
<feature type="non-terminal residue" evidence="2">
    <location>
        <position position="1"/>
    </location>
</feature>
<protein>
    <submittedName>
        <fullName evidence="2">Uncharacterized protein</fullName>
    </submittedName>
</protein>
<evidence type="ECO:0000256" key="1">
    <source>
        <dbReference type="SAM" id="MobiDB-lite"/>
    </source>
</evidence>
<dbReference type="Proteomes" id="UP001177670">
    <property type="component" value="Unassembled WGS sequence"/>
</dbReference>
<comment type="caution">
    <text evidence="2">The sequence shown here is derived from an EMBL/GenBank/DDBJ whole genome shotgun (WGS) entry which is preliminary data.</text>
</comment>
<reference evidence="2" key="1">
    <citation type="submission" date="2021-10" db="EMBL/GenBank/DDBJ databases">
        <title>Melipona bicolor Genome sequencing and assembly.</title>
        <authorList>
            <person name="Araujo N.S."/>
            <person name="Arias M.C."/>
        </authorList>
    </citation>
    <scope>NUCLEOTIDE SEQUENCE</scope>
    <source>
        <strain evidence="2">USP_2M_L1-L4_2017</strain>
        <tissue evidence="2">Whole body</tissue>
    </source>
</reference>
<feature type="compositionally biased region" description="Basic and acidic residues" evidence="1">
    <location>
        <begin position="23"/>
        <end position="34"/>
    </location>
</feature>
<sequence length="125" mass="14571">FGAKNLPRFHGSLDFIGSGHQRSKTDRKSKDDGLSRTTVIGTRLALEMQSLFVSTPRRVREGFPWPDSIHQSRCQTKDSDKECTRCKRNCTAIDRLRTKNKGKKEQERSKRRCVVQETWFQRNQT</sequence>
<dbReference type="AlphaFoldDB" id="A0AA40KYE8"/>
<name>A0AA40KYE8_9HYME</name>
<proteinExistence type="predicted"/>
<organism evidence="2 3">
    <name type="scientific">Melipona bicolor</name>
    <dbReference type="NCBI Taxonomy" id="60889"/>
    <lineage>
        <taxon>Eukaryota</taxon>
        <taxon>Metazoa</taxon>
        <taxon>Ecdysozoa</taxon>
        <taxon>Arthropoda</taxon>
        <taxon>Hexapoda</taxon>
        <taxon>Insecta</taxon>
        <taxon>Pterygota</taxon>
        <taxon>Neoptera</taxon>
        <taxon>Endopterygota</taxon>
        <taxon>Hymenoptera</taxon>
        <taxon>Apocrita</taxon>
        <taxon>Aculeata</taxon>
        <taxon>Apoidea</taxon>
        <taxon>Anthophila</taxon>
        <taxon>Apidae</taxon>
        <taxon>Melipona</taxon>
    </lineage>
</organism>
<evidence type="ECO:0000313" key="2">
    <source>
        <dbReference type="EMBL" id="KAK1137690.1"/>
    </source>
</evidence>
<gene>
    <name evidence="2" type="ORF">K0M31_002187</name>
</gene>
<feature type="region of interest" description="Disordered" evidence="1">
    <location>
        <begin position="14"/>
        <end position="34"/>
    </location>
</feature>